<reference evidence="1 2" key="1">
    <citation type="submission" date="2022-03" db="EMBL/GenBank/DDBJ databases">
        <authorList>
            <person name="Macdonald S."/>
            <person name="Ahmed S."/>
            <person name="Newling K."/>
        </authorList>
    </citation>
    <scope>NUCLEOTIDE SEQUENCE [LARGE SCALE GENOMIC DNA]</scope>
</reference>
<sequence>MYHLLLSQICTNASDEELPSSYIEEFISRWKYYKHFETSLGTSAKYNNIVISLFCPLQRDTLVNLTRKESQSPEPLQTNFPVSKIFTYIKSKDLHIQ</sequence>
<evidence type="ECO:0008006" key="3">
    <source>
        <dbReference type="Google" id="ProtNLM"/>
    </source>
</evidence>
<proteinExistence type="predicted"/>
<dbReference type="Proteomes" id="UP001642260">
    <property type="component" value="Unassembled WGS sequence"/>
</dbReference>
<protein>
    <recommendedName>
        <fullName evidence="3">Maturase K</fullName>
    </recommendedName>
</protein>
<dbReference type="EMBL" id="CAKOAT010936265">
    <property type="protein sequence ID" value="CAH8391218.1"/>
    <property type="molecule type" value="Genomic_DNA"/>
</dbReference>
<comment type="caution">
    <text evidence="1">The sequence shown here is derived from an EMBL/GenBank/DDBJ whole genome shotgun (WGS) entry which is preliminary data.</text>
</comment>
<gene>
    <name evidence="1" type="ORF">ERUC_LOCUS43701</name>
</gene>
<name>A0ABC8M4M3_ERUVS</name>
<dbReference type="AlphaFoldDB" id="A0ABC8M4M3"/>
<organism evidence="1 2">
    <name type="scientific">Eruca vesicaria subsp. sativa</name>
    <name type="common">Garden rocket</name>
    <name type="synonym">Eruca sativa</name>
    <dbReference type="NCBI Taxonomy" id="29727"/>
    <lineage>
        <taxon>Eukaryota</taxon>
        <taxon>Viridiplantae</taxon>
        <taxon>Streptophyta</taxon>
        <taxon>Embryophyta</taxon>
        <taxon>Tracheophyta</taxon>
        <taxon>Spermatophyta</taxon>
        <taxon>Magnoliopsida</taxon>
        <taxon>eudicotyledons</taxon>
        <taxon>Gunneridae</taxon>
        <taxon>Pentapetalae</taxon>
        <taxon>rosids</taxon>
        <taxon>malvids</taxon>
        <taxon>Brassicales</taxon>
        <taxon>Brassicaceae</taxon>
        <taxon>Brassiceae</taxon>
        <taxon>Eruca</taxon>
    </lineage>
</organism>
<keyword evidence="2" id="KW-1185">Reference proteome</keyword>
<evidence type="ECO:0000313" key="2">
    <source>
        <dbReference type="Proteomes" id="UP001642260"/>
    </source>
</evidence>
<accession>A0ABC8M4M3</accession>
<evidence type="ECO:0000313" key="1">
    <source>
        <dbReference type="EMBL" id="CAH8391218.1"/>
    </source>
</evidence>